<dbReference type="Proteomes" id="UP000053958">
    <property type="component" value="Unassembled WGS sequence"/>
</dbReference>
<gene>
    <name evidence="2" type="ORF">T310_7091</name>
</gene>
<comment type="caution">
    <text evidence="2">The sequence shown here is derived from an EMBL/GenBank/DDBJ whole genome shotgun (WGS) entry which is preliminary data.</text>
</comment>
<keyword evidence="3" id="KW-1185">Reference proteome</keyword>
<accession>A0A0F4YL43</accession>
<dbReference type="AlphaFoldDB" id="A0A0F4YL43"/>
<feature type="compositionally biased region" description="Polar residues" evidence="1">
    <location>
        <begin position="56"/>
        <end position="66"/>
    </location>
</feature>
<reference evidence="2 3" key="1">
    <citation type="submission" date="2015-04" db="EMBL/GenBank/DDBJ databases">
        <authorList>
            <person name="Heijne W.H."/>
            <person name="Fedorova N.D."/>
            <person name="Nierman W.C."/>
            <person name="Vollebregt A.W."/>
            <person name="Zhao Z."/>
            <person name="Wu L."/>
            <person name="Kumar M."/>
            <person name="Stam H."/>
            <person name="van den Berg M.A."/>
            <person name="Pel H.J."/>
        </authorList>
    </citation>
    <scope>NUCLEOTIDE SEQUENCE [LARGE SCALE GENOMIC DNA]</scope>
    <source>
        <strain evidence="2 3">CBS 393.64</strain>
    </source>
</reference>
<proteinExistence type="predicted"/>
<evidence type="ECO:0000256" key="1">
    <source>
        <dbReference type="SAM" id="MobiDB-lite"/>
    </source>
</evidence>
<dbReference type="GeneID" id="25319367"/>
<sequence>MAQKAATIPILPQGPRPIYWPYTGTAARSSMVSDAHRLSGPPKGDPSSGQAPHGQSIDSIHRTPSITAPCKADVPFSAGSWQSRTNLRSPQAHEFAFQTDRGDRLAAVGGCRNPQSHAAPPAVASGPVTASGRTRQNFHRMAVGRDKSAAQQTNNPSTDRPIQHGLWTIDYRVCSPPSSCHDSTGVNKAVWQPANPEYRISTE</sequence>
<name>A0A0F4YL43_RASE3</name>
<evidence type="ECO:0000313" key="3">
    <source>
        <dbReference type="Proteomes" id="UP000053958"/>
    </source>
</evidence>
<protein>
    <submittedName>
        <fullName evidence="2">Uncharacterized protein</fullName>
    </submittedName>
</protein>
<organism evidence="2 3">
    <name type="scientific">Rasamsonia emersonii (strain ATCC 16479 / CBS 393.64 / IMI 116815)</name>
    <dbReference type="NCBI Taxonomy" id="1408163"/>
    <lineage>
        <taxon>Eukaryota</taxon>
        <taxon>Fungi</taxon>
        <taxon>Dikarya</taxon>
        <taxon>Ascomycota</taxon>
        <taxon>Pezizomycotina</taxon>
        <taxon>Eurotiomycetes</taxon>
        <taxon>Eurotiomycetidae</taxon>
        <taxon>Eurotiales</taxon>
        <taxon>Trichocomaceae</taxon>
        <taxon>Rasamsonia</taxon>
    </lineage>
</organism>
<dbReference type="EMBL" id="LASV01000399">
    <property type="protein sequence ID" value="KKA18949.1"/>
    <property type="molecule type" value="Genomic_DNA"/>
</dbReference>
<evidence type="ECO:0000313" key="2">
    <source>
        <dbReference type="EMBL" id="KKA18949.1"/>
    </source>
</evidence>
<feature type="region of interest" description="Disordered" evidence="1">
    <location>
        <begin position="30"/>
        <end position="71"/>
    </location>
</feature>
<dbReference type="RefSeq" id="XP_013325561.1">
    <property type="nucleotide sequence ID" value="XM_013470107.1"/>
</dbReference>